<organism evidence="2 3">
    <name type="scientific">Parasphingorhabdus marina DSM 22363</name>
    <dbReference type="NCBI Taxonomy" id="1123272"/>
    <lineage>
        <taxon>Bacteria</taxon>
        <taxon>Pseudomonadati</taxon>
        <taxon>Pseudomonadota</taxon>
        <taxon>Alphaproteobacteria</taxon>
        <taxon>Sphingomonadales</taxon>
        <taxon>Sphingomonadaceae</taxon>
        <taxon>Parasphingorhabdus</taxon>
    </lineage>
</organism>
<reference evidence="3" key="1">
    <citation type="submission" date="2016-11" db="EMBL/GenBank/DDBJ databases">
        <authorList>
            <person name="Varghese N."/>
            <person name="Submissions S."/>
        </authorList>
    </citation>
    <scope>NUCLEOTIDE SEQUENCE [LARGE SCALE GENOMIC DNA]</scope>
    <source>
        <strain evidence="3">DSM 22363</strain>
    </source>
</reference>
<proteinExistence type="predicted"/>
<protein>
    <recommendedName>
        <fullName evidence="4">Erythromycin esterase</fullName>
    </recommendedName>
</protein>
<feature type="signal peptide" evidence="1">
    <location>
        <begin position="1"/>
        <end position="24"/>
    </location>
</feature>
<sequence>MKPIANIVSATLLACLAPTVPVMAESAEDVPAYAKKLAEAGKLHRLALEYDGETFSGPAMDKLLEEGRKAQFFLIGEEHGIAENPELATALFKQLQPAGYAKLVIEVSPYVASHMDETLRKGGIDGLRNLFARPGGEPAFFGMREEAQFLADVRASSGSSEPLLWGVDYEVASERLLLSALEEMDKPEAAVVKLAALRNASDASWEKYEETRGPQYIFSFSGDPELVQAVKDAWPERSGQAEQLLNTLQQTLEINRLFVGRQILESNAQRSALIRSNFLKHWAAEKARGETPRVMVKLGASHLVRGRNFTEVFDLGPMLHEIATLEGGKAFSVLVLPGLNAQTAVFDPTQFSYRPAPAKDGYAKAARPLYDAAWPDKYTLIDLRPLRSILRSPRSGASASLMKTVHGFDMVLIMSGSTASAELTHP</sequence>
<name>A0A1N6DC80_9SPHN</name>
<dbReference type="SUPFAM" id="SSF159501">
    <property type="entry name" value="EreA/ChaN-like"/>
    <property type="match status" value="1"/>
</dbReference>
<gene>
    <name evidence="2" type="ORF">SAMN02745824_1808</name>
</gene>
<evidence type="ECO:0008006" key="4">
    <source>
        <dbReference type="Google" id="ProtNLM"/>
    </source>
</evidence>
<evidence type="ECO:0000313" key="2">
    <source>
        <dbReference type="EMBL" id="SIN68401.1"/>
    </source>
</evidence>
<keyword evidence="3" id="KW-1185">Reference proteome</keyword>
<evidence type="ECO:0000256" key="1">
    <source>
        <dbReference type="SAM" id="SignalP"/>
    </source>
</evidence>
<feature type="chain" id="PRO_5012613467" description="Erythromycin esterase" evidence="1">
    <location>
        <begin position="25"/>
        <end position="426"/>
    </location>
</feature>
<dbReference type="STRING" id="1123272.SAMN02745824_1808"/>
<dbReference type="AlphaFoldDB" id="A0A1N6DC80"/>
<dbReference type="EMBL" id="FSQW01000001">
    <property type="protein sequence ID" value="SIN68401.1"/>
    <property type="molecule type" value="Genomic_DNA"/>
</dbReference>
<keyword evidence="1" id="KW-0732">Signal</keyword>
<dbReference type="OrthoDB" id="128385at2"/>
<evidence type="ECO:0000313" key="3">
    <source>
        <dbReference type="Proteomes" id="UP000185192"/>
    </source>
</evidence>
<dbReference type="Proteomes" id="UP000185192">
    <property type="component" value="Unassembled WGS sequence"/>
</dbReference>
<dbReference type="PROSITE" id="PS51257">
    <property type="entry name" value="PROKAR_LIPOPROTEIN"/>
    <property type="match status" value="1"/>
</dbReference>
<accession>A0A1N6DC80</accession>
<dbReference type="RefSeq" id="WP_074204678.1">
    <property type="nucleotide sequence ID" value="NZ_FSQW01000001.1"/>
</dbReference>